<gene>
    <name evidence="3" type="ORF">CY0110_03564</name>
</gene>
<dbReference type="InterPro" id="IPR019715">
    <property type="entry name" value="Haemolysin_XhlA"/>
</dbReference>
<keyword evidence="2" id="KW-0812">Transmembrane</keyword>
<dbReference type="RefSeq" id="WP_008273786.1">
    <property type="nucleotide sequence ID" value="NZ_AAXW01000003.1"/>
</dbReference>
<keyword evidence="1" id="KW-0175">Coiled coil</keyword>
<protein>
    <submittedName>
        <fullName evidence="3">Uncharacterized protein</fullName>
    </submittedName>
</protein>
<dbReference type="OrthoDB" id="428501at2"/>
<sequence>MSDPSSVTYTTAEILKRIEDKIDNNQKEIKQEIKEVNQKLDKINERLTHLEIGQGSLTEKVEGMDKRLQNVEGTQKNQIWALIVIVASAIITGGAKLFYH</sequence>
<dbReference type="AlphaFoldDB" id="A3IKC6"/>
<evidence type="ECO:0000256" key="2">
    <source>
        <dbReference type="SAM" id="Phobius"/>
    </source>
</evidence>
<feature type="transmembrane region" description="Helical" evidence="2">
    <location>
        <begin position="79"/>
        <end position="99"/>
    </location>
</feature>
<comment type="caution">
    <text evidence="3">The sequence shown here is derived from an EMBL/GenBank/DDBJ whole genome shotgun (WGS) entry which is preliminary data.</text>
</comment>
<dbReference type="Pfam" id="PF10779">
    <property type="entry name" value="XhlA"/>
    <property type="match status" value="1"/>
</dbReference>
<keyword evidence="2" id="KW-1133">Transmembrane helix</keyword>
<proteinExistence type="predicted"/>
<reference evidence="3 4" key="1">
    <citation type="submission" date="2007-03" db="EMBL/GenBank/DDBJ databases">
        <authorList>
            <person name="Stal L."/>
            <person name="Ferriera S."/>
            <person name="Johnson J."/>
            <person name="Kravitz S."/>
            <person name="Beeson K."/>
            <person name="Sutton G."/>
            <person name="Rogers Y.-H."/>
            <person name="Friedman R."/>
            <person name="Frazier M."/>
            <person name="Venter J.C."/>
        </authorList>
    </citation>
    <scope>NUCLEOTIDE SEQUENCE [LARGE SCALE GENOMIC DNA]</scope>
    <source>
        <strain evidence="3 4">CCY0110</strain>
    </source>
</reference>
<evidence type="ECO:0000313" key="4">
    <source>
        <dbReference type="Proteomes" id="UP000003781"/>
    </source>
</evidence>
<evidence type="ECO:0000313" key="3">
    <source>
        <dbReference type="EMBL" id="EAZ93115.1"/>
    </source>
</evidence>
<organism evidence="3 4">
    <name type="scientific">Crocosphaera chwakensis CCY0110</name>
    <dbReference type="NCBI Taxonomy" id="391612"/>
    <lineage>
        <taxon>Bacteria</taxon>
        <taxon>Bacillati</taxon>
        <taxon>Cyanobacteriota</taxon>
        <taxon>Cyanophyceae</taxon>
        <taxon>Oscillatoriophycideae</taxon>
        <taxon>Chroococcales</taxon>
        <taxon>Aphanothecaceae</taxon>
        <taxon>Crocosphaera</taxon>
        <taxon>Crocosphaera chwakensis</taxon>
    </lineage>
</organism>
<dbReference type="Proteomes" id="UP000003781">
    <property type="component" value="Unassembled WGS sequence"/>
</dbReference>
<feature type="coiled-coil region" evidence="1">
    <location>
        <begin position="15"/>
        <end position="53"/>
    </location>
</feature>
<name>A3IKC6_9CHRO</name>
<keyword evidence="2" id="KW-0472">Membrane</keyword>
<evidence type="ECO:0000256" key="1">
    <source>
        <dbReference type="SAM" id="Coils"/>
    </source>
</evidence>
<dbReference type="eggNOG" id="COG1322">
    <property type="taxonomic scope" value="Bacteria"/>
</dbReference>
<keyword evidence="4" id="KW-1185">Reference proteome</keyword>
<dbReference type="EMBL" id="AAXW01000003">
    <property type="protein sequence ID" value="EAZ93115.1"/>
    <property type="molecule type" value="Genomic_DNA"/>
</dbReference>
<accession>A3IKC6</accession>